<keyword evidence="7" id="KW-0547">Nucleotide-binding</keyword>
<evidence type="ECO:0000256" key="5">
    <source>
        <dbReference type="ARBA" id="ARBA00022553"/>
    </source>
</evidence>
<dbReference type="SMART" id="SM00387">
    <property type="entry name" value="HATPase_c"/>
    <property type="match status" value="1"/>
</dbReference>
<dbReference type="GO" id="GO:0000155">
    <property type="term" value="F:phosphorelay sensor kinase activity"/>
    <property type="evidence" value="ECO:0007669"/>
    <property type="project" value="InterPro"/>
</dbReference>
<dbReference type="InterPro" id="IPR003661">
    <property type="entry name" value="HisK_dim/P_dom"/>
</dbReference>
<dbReference type="Pfam" id="PF00672">
    <property type="entry name" value="HAMP"/>
    <property type="match status" value="1"/>
</dbReference>
<dbReference type="EC" id="2.7.13.3" evidence="3"/>
<keyword evidence="9" id="KW-0067">ATP-binding</keyword>
<accession>A0A8J7QJH3</accession>
<keyword evidence="6" id="KW-0808">Transferase</keyword>
<dbReference type="CDD" id="cd00082">
    <property type="entry name" value="HisKA"/>
    <property type="match status" value="1"/>
</dbReference>
<dbReference type="InterPro" id="IPR036097">
    <property type="entry name" value="HisK_dim/P_sf"/>
</dbReference>
<dbReference type="Pfam" id="PF02518">
    <property type="entry name" value="HATPase_c"/>
    <property type="match status" value="1"/>
</dbReference>
<dbReference type="PROSITE" id="PS50109">
    <property type="entry name" value="HIS_KIN"/>
    <property type="match status" value="1"/>
</dbReference>
<evidence type="ECO:0000259" key="10">
    <source>
        <dbReference type="PROSITE" id="PS50109"/>
    </source>
</evidence>
<dbReference type="GO" id="GO:0005524">
    <property type="term" value="F:ATP binding"/>
    <property type="evidence" value="ECO:0007669"/>
    <property type="project" value="UniProtKB-KW"/>
</dbReference>
<dbReference type="PANTHER" id="PTHR44936">
    <property type="entry name" value="SENSOR PROTEIN CREC"/>
    <property type="match status" value="1"/>
</dbReference>
<dbReference type="GO" id="GO:0005886">
    <property type="term" value="C:plasma membrane"/>
    <property type="evidence" value="ECO:0007669"/>
    <property type="project" value="UniProtKB-SubCell"/>
</dbReference>
<dbReference type="SMART" id="SM00388">
    <property type="entry name" value="HisKA"/>
    <property type="match status" value="1"/>
</dbReference>
<keyword evidence="4" id="KW-1003">Cell membrane</keyword>
<protein>
    <recommendedName>
        <fullName evidence="3">histidine kinase</fullName>
        <ecNumber evidence="3">2.7.13.3</ecNumber>
    </recommendedName>
</protein>
<dbReference type="PANTHER" id="PTHR44936:SF10">
    <property type="entry name" value="SENSOR PROTEIN RSTB"/>
    <property type="match status" value="1"/>
</dbReference>
<dbReference type="EMBL" id="JAFREP010000023">
    <property type="protein sequence ID" value="MBO1321260.1"/>
    <property type="molecule type" value="Genomic_DNA"/>
</dbReference>
<feature type="domain" description="Histidine kinase" evidence="10">
    <location>
        <begin position="58"/>
        <end position="269"/>
    </location>
</feature>
<dbReference type="InterPro" id="IPR003594">
    <property type="entry name" value="HATPase_dom"/>
</dbReference>
<keyword evidence="5" id="KW-0597">Phosphoprotein</keyword>
<dbReference type="InterPro" id="IPR004358">
    <property type="entry name" value="Sig_transdc_His_kin-like_C"/>
</dbReference>
<evidence type="ECO:0000313" key="13">
    <source>
        <dbReference type="Proteomes" id="UP000664417"/>
    </source>
</evidence>
<evidence type="ECO:0000256" key="8">
    <source>
        <dbReference type="ARBA" id="ARBA00022777"/>
    </source>
</evidence>
<dbReference type="InterPro" id="IPR005467">
    <property type="entry name" value="His_kinase_dom"/>
</dbReference>
<keyword evidence="4" id="KW-0472">Membrane</keyword>
<comment type="catalytic activity">
    <reaction evidence="1">
        <text>ATP + protein L-histidine = ADP + protein N-phospho-L-histidine.</text>
        <dbReference type="EC" id="2.7.13.3"/>
    </reaction>
</comment>
<dbReference type="SUPFAM" id="SSF55874">
    <property type="entry name" value="ATPase domain of HSP90 chaperone/DNA topoisomerase II/histidine kinase"/>
    <property type="match status" value="1"/>
</dbReference>
<dbReference type="CDD" id="cd06225">
    <property type="entry name" value="HAMP"/>
    <property type="match status" value="1"/>
</dbReference>
<keyword evidence="8" id="KW-0418">Kinase</keyword>
<dbReference type="InterPro" id="IPR050980">
    <property type="entry name" value="2C_sensor_his_kinase"/>
</dbReference>
<keyword evidence="13" id="KW-1185">Reference proteome</keyword>
<dbReference type="PROSITE" id="PS50885">
    <property type="entry name" value="HAMP"/>
    <property type="match status" value="1"/>
</dbReference>
<name>A0A8J7QJH3_9BACT</name>
<gene>
    <name evidence="12" type="ORF">J3U88_22460</name>
</gene>
<dbReference type="Gene3D" id="1.10.287.130">
    <property type="match status" value="1"/>
</dbReference>
<evidence type="ECO:0000256" key="1">
    <source>
        <dbReference type="ARBA" id="ARBA00000085"/>
    </source>
</evidence>
<dbReference type="Gene3D" id="3.30.565.10">
    <property type="entry name" value="Histidine kinase-like ATPase, C-terminal domain"/>
    <property type="match status" value="1"/>
</dbReference>
<comment type="caution">
    <text evidence="12">The sequence shown here is derived from an EMBL/GenBank/DDBJ whole genome shotgun (WGS) entry which is preliminary data.</text>
</comment>
<reference evidence="12" key="1">
    <citation type="submission" date="2021-03" db="EMBL/GenBank/DDBJ databases">
        <authorList>
            <person name="Wang G."/>
        </authorList>
    </citation>
    <scope>NUCLEOTIDE SEQUENCE</scope>
    <source>
        <strain evidence="12">KCTC 12899</strain>
    </source>
</reference>
<evidence type="ECO:0000256" key="9">
    <source>
        <dbReference type="ARBA" id="ARBA00022840"/>
    </source>
</evidence>
<dbReference type="RefSeq" id="WP_207861235.1">
    <property type="nucleotide sequence ID" value="NZ_JAFREP010000023.1"/>
</dbReference>
<dbReference type="PRINTS" id="PR00344">
    <property type="entry name" value="BCTRLSENSOR"/>
</dbReference>
<dbReference type="InterPro" id="IPR036890">
    <property type="entry name" value="HATPase_C_sf"/>
</dbReference>
<organism evidence="12 13">
    <name type="scientific">Acanthopleuribacter pedis</name>
    <dbReference type="NCBI Taxonomy" id="442870"/>
    <lineage>
        <taxon>Bacteria</taxon>
        <taxon>Pseudomonadati</taxon>
        <taxon>Acidobacteriota</taxon>
        <taxon>Holophagae</taxon>
        <taxon>Acanthopleuribacterales</taxon>
        <taxon>Acanthopleuribacteraceae</taxon>
        <taxon>Acanthopleuribacter</taxon>
    </lineage>
</organism>
<dbReference type="InterPro" id="IPR003660">
    <property type="entry name" value="HAMP_dom"/>
</dbReference>
<dbReference type="Pfam" id="PF00512">
    <property type="entry name" value="HisKA"/>
    <property type="match status" value="1"/>
</dbReference>
<proteinExistence type="predicted"/>
<evidence type="ECO:0000259" key="11">
    <source>
        <dbReference type="PROSITE" id="PS50885"/>
    </source>
</evidence>
<evidence type="ECO:0000256" key="4">
    <source>
        <dbReference type="ARBA" id="ARBA00022475"/>
    </source>
</evidence>
<evidence type="ECO:0000313" key="12">
    <source>
        <dbReference type="EMBL" id="MBO1321260.1"/>
    </source>
</evidence>
<comment type="subcellular location">
    <subcellularLocation>
        <location evidence="2">Cell membrane</location>
        <topology evidence="2">Multi-pass membrane protein</topology>
    </subcellularLocation>
</comment>
<evidence type="ECO:0000256" key="6">
    <source>
        <dbReference type="ARBA" id="ARBA00022679"/>
    </source>
</evidence>
<dbReference type="AlphaFoldDB" id="A0A8J7QJH3"/>
<evidence type="ECO:0000256" key="3">
    <source>
        <dbReference type="ARBA" id="ARBA00012438"/>
    </source>
</evidence>
<feature type="domain" description="HAMP" evidence="11">
    <location>
        <begin position="1"/>
        <end position="50"/>
    </location>
</feature>
<evidence type="ECO:0000256" key="2">
    <source>
        <dbReference type="ARBA" id="ARBA00004651"/>
    </source>
</evidence>
<dbReference type="SUPFAM" id="SSF47384">
    <property type="entry name" value="Homodimeric domain of signal transducing histidine kinase"/>
    <property type="match status" value="1"/>
</dbReference>
<sequence>MKVLKQLIDAAERMCKGDFTVRARETGPDPLMRLGNSLNRLSDEMVRMQEEQKVITHALNHEIRTPLARLRLAMDMMQSPGSGKTSAALLQKMDRDIDEMEMLAKEMLQWARLTHRQEQVNMGPIALGRMVHELIGDLSELNPHVSIIPTVPSAFFCTGNLPLLRQALINTIRNAQKYANTEIHIGLETNETTVSLIIDDDGPGIPKKDRERIFIPFKCLDESRSRQTGGVGLGMAIVHQIMIAHGGFARADRSPLGGARIHLSWEKGPLA</sequence>
<dbReference type="Proteomes" id="UP000664417">
    <property type="component" value="Unassembled WGS sequence"/>
</dbReference>
<evidence type="ECO:0000256" key="7">
    <source>
        <dbReference type="ARBA" id="ARBA00022741"/>
    </source>
</evidence>